<dbReference type="InterPro" id="IPR045602">
    <property type="entry name" value="MARF1_LOTUS"/>
</dbReference>
<dbReference type="InterPro" id="IPR034189">
    <property type="entry name" value="MARF1_RRM1"/>
</dbReference>
<feature type="compositionally biased region" description="Low complexity" evidence="10">
    <location>
        <begin position="1463"/>
        <end position="1476"/>
    </location>
</feature>
<dbReference type="GO" id="GO:0051321">
    <property type="term" value="P:meiotic cell cycle"/>
    <property type="evidence" value="ECO:0007669"/>
    <property type="project" value="UniProtKB-KW"/>
</dbReference>
<evidence type="ECO:0000256" key="10">
    <source>
        <dbReference type="SAM" id="MobiDB-lite"/>
    </source>
</evidence>
<dbReference type="Gene3D" id="3.30.70.330">
    <property type="match status" value="2"/>
</dbReference>
<dbReference type="InterPro" id="IPR035979">
    <property type="entry name" value="RBD_domain_sf"/>
</dbReference>
<dbReference type="CDD" id="cd08824">
    <property type="entry name" value="LOTUS"/>
    <property type="match status" value="1"/>
</dbReference>
<dbReference type="Gene3D" id="3.30.420.610">
    <property type="entry name" value="LOTUS domain-like"/>
    <property type="match status" value="4"/>
</dbReference>
<comment type="subcellular location">
    <subcellularLocation>
        <location evidence="1">Peroxisome</location>
    </subcellularLocation>
</comment>
<dbReference type="InterPro" id="IPR000504">
    <property type="entry name" value="RRM_dom"/>
</dbReference>
<accession>T1JDT7</accession>
<dbReference type="GO" id="GO:0010468">
    <property type="term" value="P:regulation of gene expression"/>
    <property type="evidence" value="ECO:0007669"/>
    <property type="project" value="InterPro"/>
</dbReference>
<evidence type="ECO:0000259" key="11">
    <source>
        <dbReference type="PROSITE" id="PS50102"/>
    </source>
</evidence>
<name>T1JDT7_STRMM</name>
<dbReference type="HOGENOM" id="CLU_002701_0_0_1"/>
<evidence type="ECO:0000259" key="12">
    <source>
        <dbReference type="PROSITE" id="PS51644"/>
    </source>
</evidence>
<evidence type="ECO:0000256" key="2">
    <source>
        <dbReference type="ARBA" id="ARBA00022152"/>
    </source>
</evidence>
<evidence type="ECO:0000256" key="4">
    <source>
        <dbReference type="ARBA" id="ARBA00022884"/>
    </source>
</evidence>
<evidence type="ECO:0000256" key="6">
    <source>
        <dbReference type="ARBA" id="ARBA00023140"/>
    </source>
</evidence>
<dbReference type="Pfam" id="PF01936">
    <property type="entry name" value="NYN"/>
    <property type="match status" value="1"/>
</dbReference>
<dbReference type="GO" id="GO:0003723">
    <property type="term" value="F:RNA binding"/>
    <property type="evidence" value="ECO:0007669"/>
    <property type="project" value="UniProtKB-UniRule"/>
</dbReference>
<dbReference type="PROSITE" id="PS50102">
    <property type="entry name" value="RRM"/>
    <property type="match status" value="1"/>
</dbReference>
<dbReference type="SMART" id="SM00360">
    <property type="entry name" value="RRM"/>
    <property type="match status" value="2"/>
</dbReference>
<dbReference type="PANTHER" id="PTHR14379:SF3">
    <property type="entry name" value="MEIOSIS REGULATOR AND MRNA STABILITY FACTOR 1"/>
    <property type="match status" value="1"/>
</dbReference>
<dbReference type="Pfam" id="PF19687">
    <property type="entry name" value="MARF1_LOTUS"/>
    <property type="match status" value="1"/>
</dbReference>
<dbReference type="STRING" id="126957.T1JDT7"/>
<keyword evidence="14" id="KW-1185">Reference proteome</keyword>
<dbReference type="Pfam" id="PF11608">
    <property type="entry name" value="RRM_MARF1"/>
    <property type="match status" value="1"/>
</dbReference>
<evidence type="ECO:0000256" key="8">
    <source>
        <dbReference type="ARBA" id="ARBA00030116"/>
    </source>
</evidence>
<reference evidence="13" key="2">
    <citation type="submission" date="2015-02" db="UniProtKB">
        <authorList>
            <consortium name="EnsemblMetazoa"/>
        </authorList>
    </citation>
    <scope>IDENTIFICATION</scope>
</reference>
<dbReference type="GO" id="GO:0048477">
    <property type="term" value="P:oogenesis"/>
    <property type="evidence" value="ECO:0007669"/>
    <property type="project" value="UniProtKB-KW"/>
</dbReference>
<dbReference type="GO" id="GO:0005777">
    <property type="term" value="C:peroxisome"/>
    <property type="evidence" value="ECO:0007669"/>
    <property type="project" value="UniProtKB-SubCell"/>
</dbReference>
<dbReference type="InterPro" id="IPR025605">
    <property type="entry name" value="OST-HTH/LOTUS_dom"/>
</dbReference>
<feature type="domain" description="HTH OST-type" evidence="12">
    <location>
        <begin position="1191"/>
        <end position="1264"/>
    </location>
</feature>
<dbReference type="EMBL" id="JH432114">
    <property type="status" value="NOT_ANNOTATED_CDS"/>
    <property type="molecule type" value="Genomic_DNA"/>
</dbReference>
<evidence type="ECO:0000256" key="9">
    <source>
        <dbReference type="PROSITE-ProRule" id="PRU00176"/>
    </source>
</evidence>
<feature type="domain" description="HTH OST-type" evidence="12">
    <location>
        <begin position="723"/>
        <end position="796"/>
    </location>
</feature>
<dbReference type="eggNOG" id="ENOG502QUYZ">
    <property type="taxonomic scope" value="Eukaryota"/>
</dbReference>
<keyword evidence="5" id="KW-0221">Differentiation</keyword>
<feature type="domain" description="HTH OST-type" evidence="12">
    <location>
        <begin position="890"/>
        <end position="965"/>
    </location>
</feature>
<dbReference type="InterPro" id="IPR012677">
    <property type="entry name" value="Nucleotide-bd_a/b_plait_sf"/>
</dbReference>
<feature type="compositionally biased region" description="Basic residues" evidence="10">
    <location>
        <begin position="428"/>
        <end position="441"/>
    </location>
</feature>
<feature type="region of interest" description="Disordered" evidence="10">
    <location>
        <begin position="404"/>
        <end position="447"/>
    </location>
</feature>
<dbReference type="GO" id="GO:0004540">
    <property type="term" value="F:RNA nuclease activity"/>
    <property type="evidence" value="ECO:0007669"/>
    <property type="project" value="InterPro"/>
</dbReference>
<keyword evidence="7" id="KW-0469">Meiosis</keyword>
<feature type="region of interest" description="Disordered" evidence="10">
    <location>
        <begin position="1460"/>
        <end position="1479"/>
    </location>
</feature>
<organism evidence="13 14">
    <name type="scientific">Strigamia maritima</name>
    <name type="common">European centipede</name>
    <name type="synonym">Geophilus maritimus</name>
    <dbReference type="NCBI Taxonomy" id="126957"/>
    <lineage>
        <taxon>Eukaryota</taxon>
        <taxon>Metazoa</taxon>
        <taxon>Ecdysozoa</taxon>
        <taxon>Arthropoda</taxon>
        <taxon>Myriapoda</taxon>
        <taxon>Chilopoda</taxon>
        <taxon>Pleurostigmophora</taxon>
        <taxon>Geophilomorpha</taxon>
        <taxon>Linotaeniidae</taxon>
        <taxon>Strigamia</taxon>
    </lineage>
</organism>
<feature type="domain" description="HTH OST-type" evidence="12">
    <location>
        <begin position="814"/>
        <end position="889"/>
    </location>
</feature>
<evidence type="ECO:0000256" key="3">
    <source>
        <dbReference type="ARBA" id="ARBA00022737"/>
    </source>
</evidence>
<keyword evidence="5" id="KW-0896">Oogenesis</keyword>
<evidence type="ECO:0000256" key="5">
    <source>
        <dbReference type="ARBA" id="ARBA00022943"/>
    </source>
</evidence>
<evidence type="ECO:0000313" key="14">
    <source>
        <dbReference type="Proteomes" id="UP000014500"/>
    </source>
</evidence>
<dbReference type="CDD" id="cd10910">
    <property type="entry name" value="PIN_limkain_b1_N_like"/>
    <property type="match status" value="1"/>
</dbReference>
<sequence>MAKAKIGHQDGVNFHHAILNNKSQHSYLLPPIGVFWDIENCQVPKGKSALATAQLIRKKFFENHREAEFMCVCDISKESKDVIQELNNAQVTVVHINATGKNAADDKLRQSMRRFADIHGSPSTIVLISGDVNFAADLSDFNHRRHIQIIVLHNNFAPEPLLACAHLHFNFAQLLTELPFRTPVKSNGQQNQNCELLVTKLPTDHSSNQIRGRLKQLSDNCGGRVITVSQSAAIIRFPTPEAAQRAKKRMAKEDVYGSKISVSFPSKHELFDSIDNTVLTSPAKRLNINSDENVRGHFMEQCFTGGNLSTSPGKYGKGGDFPPPPTITPLGNICNSAWQDLNIHQRYQTRRRQSPNHDDRSSHFQIELPQATIWRPPGVFPIDKTIFNNASALSPPITEPKLVINSPEGFNGSEQSQKRQEVQENTRSHLKAHRPSRRRVKSVGQTVNRSINCSPYDSVKNTTWNQGGQRIAANLTTQSAPKASLGRNHSRSISPLMNDALFQPIANAGQEPVDLLVTNLDQTVDINVLKDTVRRIFQECVTVWQLNMINSSDGNVTALVKVGSMHDAQYAISQLHRQKIGFRRIIISVANNSGPSLPILKSQVQMLLSDVPGHSLPLFKLRELYEKRYHQSITIADLNKMKDLVLVNENGYSNGNGNGSNRRIVVMNENYRETPSPACSEGSKEVQSIMEKSFCELHCPNPNDGKGWAEKEGSKSLPDVRISLKQLAPRLHVLLKSHDGSLPLGSFLACYKHEFGPLLPAIDGGVPLEHLIACVPEVNIVTNPTGSKRVKFCEISSDTQTCEFRTISPPLAPQLTLFSREIVDLLKNYDNCLMAFVKFIPAYHHHFGRQCRVADYGFTKLVDLLDAIAHVVQVMGEGNKRVITLSHRSQMKRFTSDILRILKSQASKQLLLKDFASLYSKCFSKDFKITNYGVCELNDLLDELTEHTIVVTGSDNESMISIPRRDQTPVEIERTKTFVVEVLELLKQSPQCQMAFHKFIPAYHHHFGLQCRVADYGFTKLHELFEAISDVVKINGDGDEKVLILEEQELLRVLVDQITSLINLSGTMSIPLIRLMKIYTQSFGHSINLDDFQVVDELDLLSKIRHAVQVVDSSGGPLVKLADKSFLRQLCFNARRLLMELPPGSVFATEFNELFLQRFSYSCNIVQLADHLSEFVEFEGRHSNAKVGLKPLQLFARNVHILLHDHHGKISLNNFEELYNQRFDVDCSPKDLGFPSLVALFQAIPEIVHVRGKGKKTICLNREFLAGSPLHTLSVKGQNLNDKGENIAEDNLEAIKKHDVIENVKSSPQGVIESVNYTPIDLLSAPVPSCIPSPSIQPNLLGTDLIRFDTPSMGAKGFNRDPNKPCAVTQDSLATALRQALNLSTEDASGVPHLASVPNSRSQTQVTSQVQPQLSPSMQVISFPNVNMIPLNFGNLIDNAACKSCENLVASTECFSTSEVYNSSSQSTPTHQSQSKTRLRSRIAANFSQKVGL</sequence>
<dbReference type="GO" id="GO:1905762">
    <property type="term" value="F:CCR4-NOT complex binding"/>
    <property type="evidence" value="ECO:0007669"/>
    <property type="project" value="TreeGrafter"/>
</dbReference>
<keyword evidence="4 9" id="KW-0694">RNA-binding</keyword>
<feature type="compositionally biased region" description="Basic and acidic residues" evidence="10">
    <location>
        <begin position="416"/>
        <end position="427"/>
    </location>
</feature>
<protein>
    <recommendedName>
        <fullName evidence="2">Meiosis regulator and mRNA stability factor 1</fullName>
    </recommendedName>
    <alternativeName>
        <fullName evidence="8">Limkain-b1</fullName>
    </alternativeName>
</protein>
<dbReference type="EnsemblMetazoa" id="SMAR011972-RA">
    <property type="protein sequence ID" value="SMAR011972-PA"/>
    <property type="gene ID" value="SMAR011972"/>
</dbReference>
<dbReference type="InterPro" id="IPR041966">
    <property type="entry name" value="LOTUS-like"/>
</dbReference>
<reference evidence="14" key="1">
    <citation type="submission" date="2011-05" db="EMBL/GenBank/DDBJ databases">
        <authorList>
            <person name="Richards S.R."/>
            <person name="Qu J."/>
            <person name="Jiang H."/>
            <person name="Jhangiani S.N."/>
            <person name="Agravi P."/>
            <person name="Goodspeed R."/>
            <person name="Gross S."/>
            <person name="Mandapat C."/>
            <person name="Jackson L."/>
            <person name="Mathew T."/>
            <person name="Pu L."/>
            <person name="Thornton R."/>
            <person name="Saada N."/>
            <person name="Wilczek-Boney K.B."/>
            <person name="Lee S."/>
            <person name="Kovar C."/>
            <person name="Wu Y."/>
            <person name="Scherer S.E."/>
            <person name="Worley K.C."/>
            <person name="Muzny D.M."/>
            <person name="Gibbs R."/>
        </authorList>
    </citation>
    <scope>NUCLEOTIDE SEQUENCE</scope>
    <source>
        <strain evidence="14">Brora</strain>
    </source>
</reference>
<feature type="domain" description="RRM" evidence="11">
    <location>
        <begin position="513"/>
        <end position="592"/>
    </location>
</feature>
<dbReference type="InterPro" id="IPR021139">
    <property type="entry name" value="NYN"/>
</dbReference>
<evidence type="ECO:0000256" key="1">
    <source>
        <dbReference type="ARBA" id="ARBA00004275"/>
    </source>
</evidence>
<keyword evidence="3" id="KW-0677">Repeat</keyword>
<dbReference type="PANTHER" id="PTHR14379">
    <property type="entry name" value="LIMKAIN B LKAP"/>
    <property type="match status" value="1"/>
</dbReference>
<evidence type="ECO:0000256" key="7">
    <source>
        <dbReference type="ARBA" id="ARBA00023254"/>
    </source>
</evidence>
<dbReference type="OMA" id="TMFQVSY"/>
<dbReference type="SUPFAM" id="SSF54928">
    <property type="entry name" value="RNA-binding domain, RBD"/>
    <property type="match status" value="2"/>
</dbReference>
<dbReference type="Pfam" id="PF12872">
    <property type="entry name" value="OST-HTH"/>
    <property type="match status" value="4"/>
</dbReference>
<evidence type="ECO:0000313" key="13">
    <source>
        <dbReference type="EnsemblMetazoa" id="SMAR011972-PA"/>
    </source>
</evidence>
<keyword evidence="6" id="KW-0576">Peroxisome</keyword>
<proteinExistence type="predicted"/>
<dbReference type="InterPro" id="IPR024768">
    <property type="entry name" value="Marf1"/>
</dbReference>
<dbReference type="PhylomeDB" id="T1JDT7"/>
<dbReference type="PROSITE" id="PS51644">
    <property type="entry name" value="HTH_OST"/>
    <property type="match status" value="5"/>
</dbReference>
<feature type="domain" description="HTH OST-type" evidence="12">
    <location>
        <begin position="974"/>
        <end position="1048"/>
    </location>
</feature>
<dbReference type="Proteomes" id="UP000014500">
    <property type="component" value="Unassembled WGS sequence"/>
</dbReference>